<proteinExistence type="predicted"/>
<dbReference type="CDD" id="cd12148">
    <property type="entry name" value="fungal_TF_MHR"/>
    <property type="match status" value="1"/>
</dbReference>
<dbReference type="SUPFAM" id="SSF57701">
    <property type="entry name" value="Zn2/Cys6 DNA-binding domain"/>
    <property type="match status" value="1"/>
</dbReference>
<gene>
    <name evidence="6" type="ORF">jhhlp_000796</name>
</gene>
<dbReference type="InterPro" id="IPR001138">
    <property type="entry name" value="Zn2Cys6_DnaBD"/>
</dbReference>
<dbReference type="SMART" id="SM00066">
    <property type="entry name" value="GAL4"/>
    <property type="match status" value="1"/>
</dbReference>
<evidence type="ECO:0000256" key="3">
    <source>
        <dbReference type="ARBA" id="ARBA00023242"/>
    </source>
</evidence>
<dbReference type="CDD" id="cd00067">
    <property type="entry name" value="GAL4"/>
    <property type="match status" value="1"/>
</dbReference>
<dbReference type="Pfam" id="PF04082">
    <property type="entry name" value="Fungal_trans"/>
    <property type="match status" value="1"/>
</dbReference>
<dbReference type="Pfam" id="PF00172">
    <property type="entry name" value="Zn_clus"/>
    <property type="match status" value="1"/>
</dbReference>
<dbReference type="EMBL" id="NLAX01000003">
    <property type="protein sequence ID" value="PKS12588.1"/>
    <property type="molecule type" value="Genomic_DNA"/>
</dbReference>
<sequence>MSEESQSRPSHRKLERSCAVCHRRKVRCDKQCPCSQCTRGGYSCVYPSAGQPIRRARKTTIRDVASRVSELEKTLVAVSQNQDTLTAIKSSPQTATPTSDRASRPPGSERGADTPSDEILLQKGSSSQYFNESLLSRVIEKEHDVRTALATPRSASPPPLSISPFNPMGILSSQSFNVPLAAYHPPKLTAMQLWRAYVDNVDPCSKIIHVPTDEILVYTVIDNPASASPDAIALCFAIYFFATITLEPDLGPGGILGEEVTASLLTFKTGLEQAFAHADFLESPTVKLLQALAIYLTALRIQNSGRGIWTLNGLALRAAQTIGLHRDGTKLGLSVFESEIRRRVWWHFLGRDGRAGEDHGFQHLANPSLLSGAEMPLNLDDSDLYPEMTQLPPPRLGWTRLSMALVNIEVARTWSKLMQLADSPTHVADESVRAQVISELNQKAEEILQYCNPVVPQQRMTLRVARFVLRKIDVVTRQQWRAMRHSDEQELAATEESFTEAISVLEEADDMWTDELLRPFRWAMRAYPQYHLVLYILWYLCTKRGSPSAVRAFNAVEGHLARVRLTEDAPIRGSKWPVLMALKSTAMRIVAESQENEPDGSNGDGVTTSCGDGNTGIQPPGIIIQKDRGAVATDDMAGRADDPQVVIDWSTILQDFQLDGTDLSLIF</sequence>
<dbReference type="GO" id="GO:0000981">
    <property type="term" value="F:DNA-binding transcription factor activity, RNA polymerase II-specific"/>
    <property type="evidence" value="ECO:0007669"/>
    <property type="project" value="InterPro"/>
</dbReference>
<reference evidence="6 7" key="1">
    <citation type="journal article" date="2017" name="G3 (Bethesda)">
        <title>First Draft Genome Sequence of the Pathogenic Fungus Lomentospora prolificans (Formerly Scedosporium prolificans).</title>
        <authorList>
            <person name="Luo R."/>
            <person name="Zimin A."/>
            <person name="Workman R."/>
            <person name="Fan Y."/>
            <person name="Pertea G."/>
            <person name="Grossman N."/>
            <person name="Wear M.P."/>
            <person name="Jia B."/>
            <person name="Miller H."/>
            <person name="Casadevall A."/>
            <person name="Timp W."/>
            <person name="Zhang S.X."/>
            <person name="Salzberg S.L."/>
        </authorList>
    </citation>
    <scope>NUCLEOTIDE SEQUENCE [LARGE SCALE GENOMIC DNA]</scope>
    <source>
        <strain evidence="6 7">JHH-5317</strain>
    </source>
</reference>
<dbReference type="PROSITE" id="PS00463">
    <property type="entry name" value="ZN2_CY6_FUNGAL_1"/>
    <property type="match status" value="1"/>
</dbReference>
<dbReference type="GO" id="GO:0006351">
    <property type="term" value="P:DNA-templated transcription"/>
    <property type="evidence" value="ECO:0007669"/>
    <property type="project" value="InterPro"/>
</dbReference>
<feature type="compositionally biased region" description="Polar residues" evidence="4">
    <location>
        <begin position="604"/>
        <end position="617"/>
    </location>
</feature>
<dbReference type="InterPro" id="IPR007219">
    <property type="entry name" value="XnlR_reg_dom"/>
</dbReference>
<evidence type="ECO:0000313" key="7">
    <source>
        <dbReference type="Proteomes" id="UP000233524"/>
    </source>
</evidence>
<feature type="domain" description="Zn(2)-C6 fungal-type" evidence="5">
    <location>
        <begin position="17"/>
        <end position="46"/>
    </location>
</feature>
<dbReference type="InterPro" id="IPR050613">
    <property type="entry name" value="Sec_Metabolite_Reg"/>
</dbReference>
<feature type="compositionally biased region" description="Polar residues" evidence="4">
    <location>
        <begin position="84"/>
        <end position="100"/>
    </location>
</feature>
<keyword evidence="2" id="KW-0479">Metal-binding</keyword>
<dbReference type="InParanoid" id="A0A2N3NJK3"/>
<evidence type="ECO:0000256" key="2">
    <source>
        <dbReference type="ARBA" id="ARBA00022723"/>
    </source>
</evidence>
<dbReference type="AlphaFoldDB" id="A0A2N3NJK3"/>
<dbReference type="InterPro" id="IPR036864">
    <property type="entry name" value="Zn2-C6_fun-type_DNA-bd_sf"/>
</dbReference>
<dbReference type="Gene3D" id="4.10.240.10">
    <property type="entry name" value="Zn(2)-C6 fungal-type DNA-binding domain"/>
    <property type="match status" value="1"/>
</dbReference>
<dbReference type="PANTHER" id="PTHR31001">
    <property type="entry name" value="UNCHARACTERIZED TRANSCRIPTIONAL REGULATORY PROTEIN"/>
    <property type="match status" value="1"/>
</dbReference>
<evidence type="ECO:0000256" key="4">
    <source>
        <dbReference type="SAM" id="MobiDB-lite"/>
    </source>
</evidence>
<organism evidence="6 7">
    <name type="scientific">Lomentospora prolificans</name>
    <dbReference type="NCBI Taxonomy" id="41688"/>
    <lineage>
        <taxon>Eukaryota</taxon>
        <taxon>Fungi</taxon>
        <taxon>Dikarya</taxon>
        <taxon>Ascomycota</taxon>
        <taxon>Pezizomycotina</taxon>
        <taxon>Sordariomycetes</taxon>
        <taxon>Hypocreomycetidae</taxon>
        <taxon>Microascales</taxon>
        <taxon>Microascaceae</taxon>
        <taxon>Lomentospora</taxon>
    </lineage>
</organism>
<keyword evidence="3" id="KW-0539">Nucleus</keyword>
<evidence type="ECO:0000256" key="1">
    <source>
        <dbReference type="ARBA" id="ARBA00004123"/>
    </source>
</evidence>
<feature type="region of interest" description="Disordered" evidence="4">
    <location>
        <begin position="593"/>
        <end position="621"/>
    </location>
</feature>
<dbReference type="PROSITE" id="PS50048">
    <property type="entry name" value="ZN2_CY6_FUNGAL_2"/>
    <property type="match status" value="1"/>
</dbReference>
<dbReference type="Proteomes" id="UP000233524">
    <property type="component" value="Unassembled WGS sequence"/>
</dbReference>
<dbReference type="GO" id="GO:0005634">
    <property type="term" value="C:nucleus"/>
    <property type="evidence" value="ECO:0007669"/>
    <property type="project" value="UniProtKB-SubCell"/>
</dbReference>
<dbReference type="OrthoDB" id="424974at2759"/>
<comment type="caution">
    <text evidence="6">The sequence shown here is derived from an EMBL/GenBank/DDBJ whole genome shotgun (WGS) entry which is preliminary data.</text>
</comment>
<dbReference type="SMART" id="SM00906">
    <property type="entry name" value="Fungal_trans"/>
    <property type="match status" value="1"/>
</dbReference>
<name>A0A2N3NJK3_9PEZI</name>
<evidence type="ECO:0000259" key="5">
    <source>
        <dbReference type="PROSITE" id="PS50048"/>
    </source>
</evidence>
<protein>
    <recommendedName>
        <fullName evidence="5">Zn(2)-C6 fungal-type domain-containing protein</fullName>
    </recommendedName>
</protein>
<keyword evidence="7" id="KW-1185">Reference proteome</keyword>
<evidence type="ECO:0000313" key="6">
    <source>
        <dbReference type="EMBL" id="PKS12588.1"/>
    </source>
</evidence>
<dbReference type="PANTHER" id="PTHR31001:SF57">
    <property type="entry name" value="ZN(II)2CYS6 TRANSCRIPTION FACTOR (EUROFUNG)"/>
    <property type="match status" value="1"/>
</dbReference>
<feature type="region of interest" description="Disordered" evidence="4">
    <location>
        <begin position="84"/>
        <end position="122"/>
    </location>
</feature>
<dbReference type="VEuPathDB" id="FungiDB:jhhlp_000796"/>
<comment type="subcellular location">
    <subcellularLocation>
        <location evidence="1">Nucleus</location>
    </subcellularLocation>
</comment>
<accession>A0A2N3NJK3</accession>
<dbReference type="GO" id="GO:0008270">
    <property type="term" value="F:zinc ion binding"/>
    <property type="evidence" value="ECO:0007669"/>
    <property type="project" value="InterPro"/>
</dbReference>
<dbReference type="GO" id="GO:0003677">
    <property type="term" value="F:DNA binding"/>
    <property type="evidence" value="ECO:0007669"/>
    <property type="project" value="InterPro"/>
</dbReference>
<dbReference type="STRING" id="41688.A0A2N3NJK3"/>